<organism evidence="6 7">
    <name type="scientific">Zophobas morio</name>
    <dbReference type="NCBI Taxonomy" id="2755281"/>
    <lineage>
        <taxon>Eukaryota</taxon>
        <taxon>Metazoa</taxon>
        <taxon>Ecdysozoa</taxon>
        <taxon>Arthropoda</taxon>
        <taxon>Hexapoda</taxon>
        <taxon>Insecta</taxon>
        <taxon>Pterygota</taxon>
        <taxon>Neoptera</taxon>
        <taxon>Endopterygota</taxon>
        <taxon>Coleoptera</taxon>
        <taxon>Polyphaga</taxon>
        <taxon>Cucujiformia</taxon>
        <taxon>Tenebrionidae</taxon>
        <taxon>Zophobas</taxon>
    </lineage>
</organism>
<comment type="caution">
    <text evidence="6">The sequence shown here is derived from an EMBL/GenBank/DDBJ whole genome shotgun (WGS) entry which is preliminary data.</text>
</comment>
<keyword evidence="2" id="KW-0862">Zinc</keyword>
<dbReference type="Gene3D" id="3.55.30.10">
    <property type="entry name" value="Hsp33 domain"/>
    <property type="match status" value="1"/>
</dbReference>
<dbReference type="SUPFAM" id="SSF64397">
    <property type="entry name" value="Hsp33 domain"/>
    <property type="match status" value="1"/>
</dbReference>
<dbReference type="AlphaFoldDB" id="A0AA38LZ45"/>
<evidence type="ECO:0008006" key="8">
    <source>
        <dbReference type="Google" id="ProtNLM"/>
    </source>
</evidence>
<sequence length="289" mass="32057">MNLEVRAISEKHNVKIAIVDLTDGFKEIVKLQKTNPLATVALGRVVANTTLLSLSIKDGDRLNVNINGMGYAGKIIAEFEENKFRGYVQFPNFDASQIDTEKGALSPLTQTVGTNGFMQVARYTSGNEPYVSRVELVTGEINVDFISYVQQSDQINTLLTSTVDIDENGNVNKLVGMLIQLLPNSREEDIDFIEEKIGSLDHLNKTLIGTTNYQALIKDICDDAKILGSSDNLEFACSCSNEKVIDSIRMLPKEEIDKIIEIGDAVEVTCDFCKKEYAVDVEEIKLMFN</sequence>
<dbReference type="GO" id="GO:0005737">
    <property type="term" value="C:cytoplasm"/>
    <property type="evidence" value="ECO:0007669"/>
    <property type="project" value="InterPro"/>
</dbReference>
<keyword evidence="1" id="KW-0963">Cytoplasm</keyword>
<evidence type="ECO:0000256" key="5">
    <source>
        <dbReference type="ARBA" id="ARBA00023284"/>
    </source>
</evidence>
<keyword evidence="4" id="KW-0143">Chaperone</keyword>
<keyword evidence="5" id="KW-0676">Redox-active center</keyword>
<protein>
    <recommendedName>
        <fullName evidence="8">33 kDa chaperonin</fullName>
    </recommendedName>
</protein>
<evidence type="ECO:0000313" key="6">
    <source>
        <dbReference type="EMBL" id="KAJ3617126.1"/>
    </source>
</evidence>
<dbReference type="EMBL" id="JALNTZ010002483">
    <property type="protein sequence ID" value="KAJ3617126.1"/>
    <property type="molecule type" value="Genomic_DNA"/>
</dbReference>
<evidence type="ECO:0000313" key="7">
    <source>
        <dbReference type="Proteomes" id="UP001168821"/>
    </source>
</evidence>
<dbReference type="InterPro" id="IPR016153">
    <property type="entry name" value="Heat_shock_Hsp33_N"/>
</dbReference>
<accession>A0AA38LZ45</accession>
<keyword evidence="7" id="KW-1185">Reference proteome</keyword>
<dbReference type="InterPro" id="IPR016154">
    <property type="entry name" value="Heat_shock_Hsp33_C"/>
</dbReference>
<dbReference type="PIRSF" id="PIRSF005261">
    <property type="entry name" value="Heat_shock_Hsp33"/>
    <property type="match status" value="1"/>
</dbReference>
<dbReference type="PANTHER" id="PTHR30111:SF1">
    <property type="entry name" value="33 KDA CHAPERONIN"/>
    <property type="match status" value="1"/>
</dbReference>
<proteinExistence type="predicted"/>
<name>A0AA38LZ45_9CUCU</name>
<dbReference type="PANTHER" id="PTHR30111">
    <property type="entry name" value="33 KDA CHAPERONIN"/>
    <property type="match status" value="1"/>
</dbReference>
<keyword evidence="3" id="KW-1015">Disulfide bond</keyword>
<dbReference type="Gene3D" id="3.90.1280.10">
    <property type="entry name" value="HSP33 redox switch-like"/>
    <property type="match status" value="1"/>
</dbReference>
<gene>
    <name evidence="6" type="ORF">Zmor_008855</name>
</gene>
<dbReference type="GO" id="GO:0051082">
    <property type="term" value="F:unfolded protein binding"/>
    <property type="evidence" value="ECO:0007669"/>
    <property type="project" value="InterPro"/>
</dbReference>
<evidence type="ECO:0000256" key="1">
    <source>
        <dbReference type="ARBA" id="ARBA00022490"/>
    </source>
</evidence>
<dbReference type="SUPFAM" id="SSF118352">
    <property type="entry name" value="HSP33 redox switch-like"/>
    <property type="match status" value="1"/>
</dbReference>
<reference evidence="6" key="1">
    <citation type="journal article" date="2023" name="G3 (Bethesda)">
        <title>Whole genome assemblies of Zophobas morio and Tenebrio molitor.</title>
        <authorList>
            <person name="Kaur S."/>
            <person name="Stinson S.A."/>
            <person name="diCenzo G.C."/>
        </authorList>
    </citation>
    <scope>NUCLEOTIDE SEQUENCE</scope>
    <source>
        <strain evidence="6">QUZm001</strain>
    </source>
</reference>
<evidence type="ECO:0000256" key="4">
    <source>
        <dbReference type="ARBA" id="ARBA00023186"/>
    </source>
</evidence>
<dbReference type="Proteomes" id="UP001168821">
    <property type="component" value="Unassembled WGS sequence"/>
</dbReference>
<evidence type="ECO:0000256" key="3">
    <source>
        <dbReference type="ARBA" id="ARBA00023157"/>
    </source>
</evidence>
<evidence type="ECO:0000256" key="2">
    <source>
        <dbReference type="ARBA" id="ARBA00022833"/>
    </source>
</evidence>
<dbReference type="GO" id="GO:0042026">
    <property type="term" value="P:protein refolding"/>
    <property type="evidence" value="ECO:0007669"/>
    <property type="project" value="TreeGrafter"/>
</dbReference>
<dbReference type="GO" id="GO:0044183">
    <property type="term" value="F:protein folding chaperone"/>
    <property type="evidence" value="ECO:0007669"/>
    <property type="project" value="TreeGrafter"/>
</dbReference>
<dbReference type="InterPro" id="IPR000397">
    <property type="entry name" value="Heat_shock_Hsp33"/>
</dbReference>
<dbReference type="Pfam" id="PF01430">
    <property type="entry name" value="HSP33"/>
    <property type="match status" value="1"/>
</dbReference>